<gene>
    <name evidence="2" type="ORF">SAMN05660337_0974</name>
</gene>
<evidence type="ECO:0000259" key="1">
    <source>
        <dbReference type="Pfam" id="PF14451"/>
    </source>
</evidence>
<proteinExistence type="predicted"/>
<organism evidence="2 3">
    <name type="scientific">Maridesulfovibrio ferrireducens</name>
    <dbReference type="NCBI Taxonomy" id="246191"/>
    <lineage>
        <taxon>Bacteria</taxon>
        <taxon>Pseudomonadati</taxon>
        <taxon>Thermodesulfobacteriota</taxon>
        <taxon>Desulfovibrionia</taxon>
        <taxon>Desulfovibrionales</taxon>
        <taxon>Desulfovibrionaceae</taxon>
        <taxon>Maridesulfovibrio</taxon>
    </lineage>
</organism>
<dbReference type="Proteomes" id="UP000199053">
    <property type="component" value="Unassembled WGS sequence"/>
</dbReference>
<keyword evidence="3" id="KW-1185">Reference proteome</keyword>
<dbReference type="InterPro" id="IPR012675">
    <property type="entry name" value="Beta-grasp_dom_sf"/>
</dbReference>
<dbReference type="SUPFAM" id="SSF54285">
    <property type="entry name" value="MoaD/ThiS"/>
    <property type="match status" value="1"/>
</dbReference>
<dbReference type="RefSeq" id="WP_092158851.1">
    <property type="nucleotide sequence ID" value="NZ_FNGA01000002.1"/>
</dbReference>
<dbReference type="EMBL" id="FNGA01000002">
    <property type="protein sequence ID" value="SDK71768.1"/>
    <property type="molecule type" value="Genomic_DNA"/>
</dbReference>
<evidence type="ECO:0000313" key="3">
    <source>
        <dbReference type="Proteomes" id="UP000199053"/>
    </source>
</evidence>
<dbReference type="Pfam" id="PF14451">
    <property type="entry name" value="Ub-Mut7C"/>
    <property type="match status" value="1"/>
</dbReference>
<dbReference type="AlphaFoldDB" id="A0A1G9E6R0"/>
<dbReference type="OrthoDB" id="9801945at2"/>
<protein>
    <submittedName>
        <fullName evidence="2">Sulfur carrier protein ThiS (Thiamine biosynthesis)</fullName>
    </submittedName>
</protein>
<dbReference type="InterPro" id="IPR016155">
    <property type="entry name" value="Mopterin_synth/thiamin_S_b"/>
</dbReference>
<evidence type="ECO:0000313" key="2">
    <source>
        <dbReference type="EMBL" id="SDK71768.1"/>
    </source>
</evidence>
<dbReference type="InterPro" id="IPR027798">
    <property type="entry name" value="Ub_Mut7C"/>
</dbReference>
<dbReference type="Gene3D" id="3.10.20.30">
    <property type="match status" value="1"/>
</dbReference>
<name>A0A1G9E6R0_9BACT</name>
<accession>A0A1G9E6R0</accession>
<sequence>MNITLLCYATFAEKSPECADKFPILSGETVSDVLQRVGIPLAEVKIVFINGISSGLDVQLAEGDRLGVFPAVGGG</sequence>
<dbReference type="STRING" id="246191.SAMN05660337_0974"/>
<reference evidence="3" key="1">
    <citation type="submission" date="2016-10" db="EMBL/GenBank/DDBJ databases">
        <authorList>
            <person name="Varghese N."/>
            <person name="Submissions S."/>
        </authorList>
    </citation>
    <scope>NUCLEOTIDE SEQUENCE [LARGE SCALE GENOMIC DNA]</scope>
    <source>
        <strain evidence="3">DSM 16995</strain>
    </source>
</reference>
<feature type="domain" description="Ubiquitin Mut7-C" evidence="1">
    <location>
        <begin position="23"/>
        <end position="71"/>
    </location>
</feature>